<dbReference type="KEGG" id="cgo:Corgl_1179"/>
<accession>F2N8A2</accession>
<sequence>MANFQLAAATATGPEPYQYQLREKAENSNGEDGGKDLCYADAKVQYS</sequence>
<protein>
    <submittedName>
        <fullName evidence="1">Uncharacterized protein</fullName>
    </submittedName>
</protein>
<keyword evidence="2" id="KW-1185">Reference proteome</keyword>
<evidence type="ECO:0000313" key="2">
    <source>
        <dbReference type="Proteomes" id="UP000006851"/>
    </source>
</evidence>
<reference evidence="2" key="1">
    <citation type="journal article" date="2013" name="Stand. Genomic Sci.">
        <title>Complete genome sequence of Coriobacterium glomerans type strain (PW2(T)) from the midgut of Pyrrhocoris apterus L. (red soldier bug).</title>
        <authorList>
            <person name="Stackebrandt E."/>
            <person name="Zeytun A."/>
            <person name="Lapidus A."/>
            <person name="Nolan M."/>
            <person name="Lucas S."/>
            <person name="Hammon N."/>
            <person name="Deshpande S."/>
            <person name="Cheng J.F."/>
            <person name="Tapia R."/>
            <person name="Goodwin L.A."/>
            <person name="Pitluck S."/>
            <person name="Liolios K."/>
            <person name="Pagani I."/>
            <person name="Ivanova N."/>
            <person name="Mavromatis K."/>
            <person name="Mikhailova N."/>
            <person name="Huntemann M."/>
            <person name="Pati A."/>
            <person name="Chen A."/>
            <person name="Palaniappan K."/>
            <person name="Chang Y.J."/>
            <person name="Land M."/>
            <person name="Hauser L."/>
            <person name="Rohde M."/>
            <person name="Pukall R."/>
            <person name="Goker M."/>
            <person name="Detter J.C."/>
            <person name="Woyke T."/>
            <person name="Bristow J."/>
            <person name="Eisen J.A."/>
            <person name="Markowitz V."/>
            <person name="Hugenholtz P."/>
            <person name="Kyrpides N.C."/>
            <person name="Klenk H.P."/>
        </authorList>
    </citation>
    <scope>NUCLEOTIDE SEQUENCE</scope>
    <source>
        <strain evidence="2">ATCC 49209 / DSM 20642 / JCM 10262 / PW2</strain>
    </source>
</reference>
<gene>
    <name evidence="1" type="ordered locus">Corgl_1179</name>
</gene>
<organism evidence="1 2">
    <name type="scientific">Coriobacterium glomerans (strain ATCC 49209 / DSM 20642 / JCM 10262 / PW2)</name>
    <dbReference type="NCBI Taxonomy" id="700015"/>
    <lineage>
        <taxon>Bacteria</taxon>
        <taxon>Bacillati</taxon>
        <taxon>Actinomycetota</taxon>
        <taxon>Coriobacteriia</taxon>
        <taxon>Coriobacteriales</taxon>
        <taxon>Coriobacteriaceae</taxon>
        <taxon>Coriobacterium</taxon>
    </lineage>
</organism>
<dbReference type="Proteomes" id="UP000006851">
    <property type="component" value="Chromosome"/>
</dbReference>
<dbReference type="HOGENOM" id="CLU_3166957_0_0_11"/>
<dbReference type="AlphaFoldDB" id="F2N8A2"/>
<proteinExistence type="predicted"/>
<dbReference type="EMBL" id="CP002628">
    <property type="protein sequence ID" value="AEB07285.1"/>
    <property type="molecule type" value="Genomic_DNA"/>
</dbReference>
<name>F2N8A2_CORGP</name>
<evidence type="ECO:0000313" key="1">
    <source>
        <dbReference type="EMBL" id="AEB07285.1"/>
    </source>
</evidence>